<name>A0ABS4J6Q0_9BACL</name>
<dbReference type="InterPro" id="IPR050275">
    <property type="entry name" value="PGM_Phosphatase"/>
</dbReference>
<evidence type="ECO:0000313" key="4">
    <source>
        <dbReference type="Proteomes" id="UP001519287"/>
    </source>
</evidence>
<keyword evidence="2" id="KW-0413">Isomerase</keyword>
<dbReference type="Proteomes" id="UP001519287">
    <property type="component" value="Unassembled WGS sequence"/>
</dbReference>
<dbReference type="InterPro" id="IPR029033">
    <property type="entry name" value="His_PPase_superfam"/>
</dbReference>
<reference evidence="3 4" key="1">
    <citation type="submission" date="2021-03" db="EMBL/GenBank/DDBJ databases">
        <title>Genomic Encyclopedia of Type Strains, Phase IV (KMG-IV): sequencing the most valuable type-strain genomes for metagenomic binning, comparative biology and taxonomic classification.</title>
        <authorList>
            <person name="Goeker M."/>
        </authorList>
    </citation>
    <scope>NUCLEOTIDE SEQUENCE [LARGE SCALE GENOMIC DNA]</scope>
    <source>
        <strain evidence="3 4">DSM 26048</strain>
    </source>
</reference>
<organism evidence="3 4">
    <name type="scientific">Paenibacillus eucommiae</name>
    <dbReference type="NCBI Taxonomy" id="1355755"/>
    <lineage>
        <taxon>Bacteria</taxon>
        <taxon>Bacillati</taxon>
        <taxon>Bacillota</taxon>
        <taxon>Bacilli</taxon>
        <taxon>Bacillales</taxon>
        <taxon>Paenibacillaceae</taxon>
        <taxon>Paenibacillus</taxon>
    </lineage>
</organism>
<proteinExistence type="predicted"/>
<dbReference type="EMBL" id="JAGGLB010000034">
    <property type="protein sequence ID" value="MBP1995492.1"/>
    <property type="molecule type" value="Genomic_DNA"/>
</dbReference>
<keyword evidence="1" id="KW-0324">Glycolysis</keyword>
<accession>A0ABS4J6Q0</accession>
<dbReference type="PANTHER" id="PTHR48100">
    <property type="entry name" value="BROAD-SPECIFICITY PHOSPHATASE YOR283W-RELATED"/>
    <property type="match status" value="1"/>
</dbReference>
<dbReference type="PANTHER" id="PTHR48100:SF1">
    <property type="entry name" value="HISTIDINE PHOSPHATASE FAMILY PROTEIN-RELATED"/>
    <property type="match status" value="1"/>
</dbReference>
<evidence type="ECO:0000256" key="2">
    <source>
        <dbReference type="ARBA" id="ARBA00023235"/>
    </source>
</evidence>
<sequence length="166" mass="18649">MKLYLFRHGEYDRNSQLVNVRGIFDPPLSSNGRVQAGALESRLQGISFARLYSSDFTRALETAALLEHPLKCETRAEPALREIFSTFSEDQVEAAVESLLSFLRSIPDEAGHDVALVTHGTLIQYLVCYVLGMERTKRVKIGPVKECGITVLQRENDIFKLLSYNA</sequence>
<dbReference type="InterPro" id="IPR001345">
    <property type="entry name" value="PG/BPGM_mutase_AS"/>
</dbReference>
<dbReference type="RefSeq" id="WP_209977284.1">
    <property type="nucleotide sequence ID" value="NZ_JAGGLB010000034.1"/>
</dbReference>
<keyword evidence="4" id="KW-1185">Reference proteome</keyword>
<comment type="caution">
    <text evidence="3">The sequence shown here is derived from an EMBL/GenBank/DDBJ whole genome shotgun (WGS) entry which is preliminary data.</text>
</comment>
<dbReference type="Gene3D" id="3.40.50.1240">
    <property type="entry name" value="Phosphoglycerate mutase-like"/>
    <property type="match status" value="2"/>
</dbReference>
<dbReference type="InterPro" id="IPR013078">
    <property type="entry name" value="His_Pase_superF_clade-1"/>
</dbReference>
<evidence type="ECO:0000256" key="1">
    <source>
        <dbReference type="ARBA" id="ARBA00023152"/>
    </source>
</evidence>
<dbReference type="PROSITE" id="PS00175">
    <property type="entry name" value="PG_MUTASE"/>
    <property type="match status" value="1"/>
</dbReference>
<protein>
    <submittedName>
        <fullName evidence="3">Broad specificity phosphatase PhoE</fullName>
    </submittedName>
</protein>
<gene>
    <name evidence="3" type="ORF">J2Z66_007134</name>
</gene>
<dbReference type="CDD" id="cd07067">
    <property type="entry name" value="HP_PGM_like"/>
    <property type="match status" value="1"/>
</dbReference>
<evidence type="ECO:0000313" key="3">
    <source>
        <dbReference type="EMBL" id="MBP1995492.1"/>
    </source>
</evidence>
<dbReference type="SMART" id="SM00855">
    <property type="entry name" value="PGAM"/>
    <property type="match status" value="1"/>
</dbReference>
<dbReference type="SUPFAM" id="SSF53254">
    <property type="entry name" value="Phosphoglycerate mutase-like"/>
    <property type="match status" value="1"/>
</dbReference>
<dbReference type="Pfam" id="PF00300">
    <property type="entry name" value="His_Phos_1"/>
    <property type="match status" value="2"/>
</dbReference>